<sequence length="319" mass="35976">MTTLSLSHILKSAEPSEALHEILFNNQGVAERFAWIEQLRQAALMRVQESARLLPLGAAPNAASLFNEESIAVQRQFEILDKGINHSLDVESRTASYRNWSSAEDHDLPENPADLADEREAYKYSLKRLYRRQFEVTLNEIKTGCWPLILADVMQPLDGKRALAISLAPLAVDNHSSAEYLRNMSSDAIGAYLNVFREEKASLVRRLAEIDNPKKPLHLMGANAGVIAAIAAAIGALTNAVDKGYQIYRDIQDREAREKAAREAREAAERERAEKAAREAQDRAERQMRDWSREPREIPGSSDHCDSFERNHERIGRMC</sequence>
<keyword evidence="3" id="KW-1185">Reference proteome</keyword>
<accession>A0A6I2LA90</accession>
<gene>
    <name evidence="2" type="ORF">GJ699_32630</name>
</gene>
<dbReference type="AlphaFoldDB" id="A0A6I2LA90"/>
<comment type="caution">
    <text evidence="2">The sequence shown here is derived from an EMBL/GenBank/DDBJ whole genome shotgun (WGS) entry which is preliminary data.</text>
</comment>
<evidence type="ECO:0000313" key="3">
    <source>
        <dbReference type="Proteomes" id="UP000433309"/>
    </source>
</evidence>
<dbReference type="Proteomes" id="UP000433309">
    <property type="component" value="Unassembled WGS sequence"/>
</dbReference>
<organism evidence="2 3">
    <name type="scientific">Duganella guangzhouensis</name>
    <dbReference type="NCBI Taxonomy" id="2666084"/>
    <lineage>
        <taxon>Bacteria</taxon>
        <taxon>Pseudomonadati</taxon>
        <taxon>Pseudomonadota</taxon>
        <taxon>Betaproteobacteria</taxon>
        <taxon>Burkholderiales</taxon>
        <taxon>Oxalobacteraceae</taxon>
        <taxon>Telluria group</taxon>
        <taxon>Duganella</taxon>
    </lineage>
</organism>
<dbReference type="EMBL" id="WKJK01000034">
    <property type="protein sequence ID" value="MRW94720.1"/>
    <property type="molecule type" value="Genomic_DNA"/>
</dbReference>
<name>A0A6I2LA90_9BURK</name>
<evidence type="ECO:0000313" key="2">
    <source>
        <dbReference type="EMBL" id="MRW94720.1"/>
    </source>
</evidence>
<reference evidence="2 3" key="1">
    <citation type="submission" date="2019-11" db="EMBL/GenBank/DDBJ databases">
        <title>Novel species isolated from a subtropical stream in China.</title>
        <authorList>
            <person name="Lu H."/>
        </authorList>
    </citation>
    <scope>NUCLEOTIDE SEQUENCE [LARGE SCALE GENOMIC DNA]</scope>
    <source>
        <strain evidence="2 3">FT80W</strain>
    </source>
</reference>
<feature type="region of interest" description="Disordered" evidence="1">
    <location>
        <begin position="259"/>
        <end position="319"/>
    </location>
</feature>
<proteinExistence type="predicted"/>
<evidence type="ECO:0000256" key="1">
    <source>
        <dbReference type="SAM" id="MobiDB-lite"/>
    </source>
</evidence>
<dbReference type="RefSeq" id="WP_154383592.1">
    <property type="nucleotide sequence ID" value="NZ_WKJK01000034.1"/>
</dbReference>
<protein>
    <submittedName>
        <fullName evidence="2">Uncharacterized protein</fullName>
    </submittedName>
</protein>